<dbReference type="Proteomes" id="UP000000718">
    <property type="component" value="Chromosome"/>
</dbReference>
<dbReference type="eggNOG" id="COG2445">
    <property type="taxonomic scope" value="Bacteria"/>
</dbReference>
<accession>B5YJM9</accession>
<keyword evidence="2" id="KW-0540">Nuclease</keyword>
<dbReference type="GO" id="GO:0016787">
    <property type="term" value="F:hydrolase activity"/>
    <property type="evidence" value="ECO:0007669"/>
    <property type="project" value="UniProtKB-KW"/>
</dbReference>
<name>B5YJM9_THEYD</name>
<dbReference type="AlphaFoldDB" id="B5YJM9"/>
<dbReference type="PATRIC" id="fig|289376.4.peg.595"/>
<evidence type="ECO:0000313" key="5">
    <source>
        <dbReference type="EMBL" id="ACI22109.1"/>
    </source>
</evidence>
<comment type="similarity">
    <text evidence="4">Belongs to the HepT RNase toxin family.</text>
</comment>
<gene>
    <name evidence="5" type="ordered locus">THEYE_A0601</name>
</gene>
<evidence type="ECO:0000256" key="2">
    <source>
        <dbReference type="ARBA" id="ARBA00022722"/>
    </source>
</evidence>
<keyword evidence="6" id="KW-1185">Reference proteome</keyword>
<evidence type="ECO:0008006" key="7">
    <source>
        <dbReference type="Google" id="ProtNLM"/>
    </source>
</evidence>
<evidence type="ECO:0000256" key="1">
    <source>
        <dbReference type="ARBA" id="ARBA00022649"/>
    </source>
</evidence>
<dbReference type="OrthoDB" id="5368533at2"/>
<dbReference type="GO" id="GO:0004540">
    <property type="term" value="F:RNA nuclease activity"/>
    <property type="evidence" value="ECO:0007669"/>
    <property type="project" value="InterPro"/>
</dbReference>
<dbReference type="RefSeq" id="WP_012546800.1">
    <property type="nucleotide sequence ID" value="NC_011296.1"/>
</dbReference>
<dbReference type="KEGG" id="tye:THEYE_A0601"/>
<dbReference type="InterPro" id="IPR008201">
    <property type="entry name" value="HepT-like"/>
</dbReference>
<keyword evidence="3" id="KW-0378">Hydrolase</keyword>
<organism evidence="5 6">
    <name type="scientific">Thermodesulfovibrio yellowstonii (strain ATCC 51303 / DSM 11347 / YP87)</name>
    <dbReference type="NCBI Taxonomy" id="289376"/>
    <lineage>
        <taxon>Bacteria</taxon>
        <taxon>Pseudomonadati</taxon>
        <taxon>Nitrospirota</taxon>
        <taxon>Thermodesulfovibrionia</taxon>
        <taxon>Thermodesulfovibrionales</taxon>
        <taxon>Thermodesulfovibrionaceae</taxon>
        <taxon>Thermodesulfovibrio</taxon>
    </lineage>
</organism>
<dbReference type="HOGENOM" id="CLU_142825_1_0_0"/>
<dbReference type="InterPro" id="IPR052379">
    <property type="entry name" value="Type_VII_TA_RNase"/>
</dbReference>
<dbReference type="EMBL" id="CP001147">
    <property type="protein sequence ID" value="ACI22109.1"/>
    <property type="molecule type" value="Genomic_DNA"/>
</dbReference>
<proteinExistence type="inferred from homology"/>
<evidence type="ECO:0000256" key="4">
    <source>
        <dbReference type="ARBA" id="ARBA00024207"/>
    </source>
</evidence>
<dbReference type="SUPFAM" id="SSF81593">
    <property type="entry name" value="Nucleotidyltransferase substrate binding subunit/domain"/>
    <property type="match status" value="1"/>
</dbReference>
<evidence type="ECO:0000313" key="6">
    <source>
        <dbReference type="Proteomes" id="UP000000718"/>
    </source>
</evidence>
<dbReference type="STRING" id="289376.THEYE_A0601"/>
<reference evidence="6" key="1">
    <citation type="submission" date="2008-08" db="EMBL/GenBank/DDBJ databases">
        <title>The complete genome sequence of Thermodesulfovibrio yellowstonii strain ATCC 51303 / DSM 11347 / YP87.</title>
        <authorList>
            <person name="Dodson R.J."/>
            <person name="Durkin A.S."/>
            <person name="Wu M."/>
            <person name="Eisen J."/>
            <person name="Sutton G."/>
        </authorList>
    </citation>
    <scope>NUCLEOTIDE SEQUENCE [LARGE SCALE GENOMIC DNA]</scope>
    <source>
        <strain evidence="6">ATCC 51303 / DSM 11347 / YP87</strain>
    </source>
</reference>
<sequence length="141" mass="16819">MNIDVKRISQYIYEIKENTDDIKSILEDFSPEEILNNKRILKALKFSLVEIAESISLTIQHILAKNYGIPVKGYIDTIKKAREKNIIDESIYVSLKPFFDFRNILIHRYWQIDDSLLLKNVKENLESFYQFIETIREKFIK</sequence>
<dbReference type="InParanoid" id="B5YJM9"/>
<keyword evidence="1" id="KW-1277">Toxin-antitoxin system</keyword>
<dbReference type="EnsemblBacteria" id="ACI22109">
    <property type="protein sequence ID" value="ACI22109"/>
    <property type="gene ID" value="THEYE_A0601"/>
</dbReference>
<dbReference type="InterPro" id="IPR037038">
    <property type="entry name" value="HepT-like_sf"/>
</dbReference>
<dbReference type="GO" id="GO:0110001">
    <property type="term" value="C:toxin-antitoxin complex"/>
    <property type="evidence" value="ECO:0007669"/>
    <property type="project" value="InterPro"/>
</dbReference>
<protein>
    <recommendedName>
        <fullName evidence="7">DUF86 domain-containing protein</fullName>
    </recommendedName>
</protein>
<dbReference type="Pfam" id="PF01934">
    <property type="entry name" value="HepT-like"/>
    <property type="match status" value="1"/>
</dbReference>
<dbReference type="Gene3D" id="1.20.120.580">
    <property type="entry name" value="bsu32300-like"/>
    <property type="match status" value="1"/>
</dbReference>
<dbReference type="NCBIfam" id="NF047751">
    <property type="entry name" value="HepT_toxin"/>
    <property type="match status" value="1"/>
</dbReference>
<evidence type="ECO:0000256" key="3">
    <source>
        <dbReference type="ARBA" id="ARBA00022801"/>
    </source>
</evidence>
<dbReference type="PANTHER" id="PTHR33397:SF5">
    <property type="entry name" value="RNASE YUTE-RELATED"/>
    <property type="match status" value="1"/>
</dbReference>
<dbReference type="PANTHER" id="PTHR33397">
    <property type="entry name" value="UPF0331 PROTEIN YUTE"/>
    <property type="match status" value="1"/>
</dbReference>
<reference evidence="5 6" key="2">
    <citation type="journal article" date="2015" name="Genome Announc.">
        <title>Genome Sequence of the Sulfate-Reducing Thermophilic Bacterium Thermodesulfovibrio yellowstonii Strain DSM 11347T (Phylum Nitrospirae).</title>
        <authorList>
            <person name="Bhatnagar S."/>
            <person name="Badger J.H."/>
            <person name="Madupu R."/>
            <person name="Khouri H.M."/>
            <person name="O'Connor E.M."/>
            <person name="Robb F.T."/>
            <person name="Ward N.L."/>
            <person name="Eisen J.A."/>
        </authorList>
    </citation>
    <scope>NUCLEOTIDE SEQUENCE [LARGE SCALE GENOMIC DNA]</scope>
    <source>
        <strain evidence="6">ATCC 51303 / DSM 11347 / YP87</strain>
    </source>
</reference>